<dbReference type="Proteomes" id="UP000054632">
    <property type="component" value="Unassembled WGS sequence"/>
</dbReference>
<gene>
    <name evidence="1" type="ORF">T4A_2685</name>
</gene>
<protein>
    <submittedName>
        <fullName evidence="1">Uncharacterized protein</fullName>
    </submittedName>
</protein>
<dbReference type="AlphaFoldDB" id="A0A0V1DPI0"/>
<proteinExistence type="predicted"/>
<sequence>MPLCIKSRKRASWGSTVIANARKLNKLAIYANLICSCWTLGVF</sequence>
<evidence type="ECO:0000313" key="2">
    <source>
        <dbReference type="Proteomes" id="UP000054632"/>
    </source>
</evidence>
<comment type="caution">
    <text evidence="1">The sequence shown here is derived from an EMBL/GenBank/DDBJ whole genome shotgun (WGS) entry which is preliminary data.</text>
</comment>
<dbReference type="EMBL" id="JYDR01001257">
    <property type="protein sequence ID" value="KRY63381.1"/>
    <property type="molecule type" value="Genomic_DNA"/>
</dbReference>
<evidence type="ECO:0000313" key="1">
    <source>
        <dbReference type="EMBL" id="KRY63381.1"/>
    </source>
</evidence>
<accession>A0A0V1DPI0</accession>
<organism evidence="1 2">
    <name type="scientific">Trichinella pseudospiralis</name>
    <name type="common">Parasitic roundworm</name>
    <dbReference type="NCBI Taxonomy" id="6337"/>
    <lineage>
        <taxon>Eukaryota</taxon>
        <taxon>Metazoa</taxon>
        <taxon>Ecdysozoa</taxon>
        <taxon>Nematoda</taxon>
        <taxon>Enoplea</taxon>
        <taxon>Dorylaimia</taxon>
        <taxon>Trichinellida</taxon>
        <taxon>Trichinellidae</taxon>
        <taxon>Trichinella</taxon>
    </lineage>
</organism>
<reference evidence="1 2" key="1">
    <citation type="submission" date="2015-01" db="EMBL/GenBank/DDBJ databases">
        <title>Evolution of Trichinella species and genotypes.</title>
        <authorList>
            <person name="Korhonen P.K."/>
            <person name="Edoardo P."/>
            <person name="Giuseppe L.R."/>
            <person name="Gasser R.B."/>
        </authorList>
    </citation>
    <scope>NUCLEOTIDE SEQUENCE [LARGE SCALE GENOMIC DNA]</scope>
    <source>
        <strain evidence="1">ISS13</strain>
    </source>
</reference>
<name>A0A0V1DPI0_TRIPS</name>